<evidence type="ECO:0000313" key="1">
    <source>
        <dbReference type="EMBL" id="QJA58447.1"/>
    </source>
</evidence>
<gene>
    <name evidence="1" type="ORF">MM415B01448_0019</name>
</gene>
<accession>A0A6M3IMX6</accession>
<sequence>MLRKELRHKRDFPSIATKATYQVTVMAGGHVWLYDAGVYDIKAMPGAIIHKNGKAVK</sequence>
<name>A0A6M3IMX6_9ZZZZ</name>
<organism evidence="1">
    <name type="scientific">viral metagenome</name>
    <dbReference type="NCBI Taxonomy" id="1070528"/>
    <lineage>
        <taxon>unclassified sequences</taxon>
        <taxon>metagenomes</taxon>
        <taxon>organismal metagenomes</taxon>
    </lineage>
</organism>
<proteinExistence type="predicted"/>
<reference evidence="1" key="1">
    <citation type="submission" date="2020-03" db="EMBL/GenBank/DDBJ databases">
        <title>The deep terrestrial virosphere.</title>
        <authorList>
            <person name="Holmfeldt K."/>
            <person name="Nilsson E."/>
            <person name="Simone D."/>
            <person name="Lopez-Fernandez M."/>
            <person name="Wu X."/>
            <person name="de Brujin I."/>
            <person name="Lundin D."/>
            <person name="Andersson A."/>
            <person name="Bertilsson S."/>
            <person name="Dopson M."/>
        </authorList>
    </citation>
    <scope>NUCLEOTIDE SEQUENCE</scope>
    <source>
        <strain evidence="1">MM415B01448</strain>
    </source>
</reference>
<dbReference type="AlphaFoldDB" id="A0A6M3IMX6"/>
<protein>
    <submittedName>
        <fullName evidence="1">Uncharacterized protein</fullName>
    </submittedName>
</protein>
<dbReference type="EMBL" id="MT141324">
    <property type="protein sequence ID" value="QJA58447.1"/>
    <property type="molecule type" value="Genomic_DNA"/>
</dbReference>